<protein>
    <submittedName>
        <fullName evidence="1">Metal ABC transporter substrate-binding protein</fullName>
    </submittedName>
</protein>
<evidence type="ECO:0000313" key="2">
    <source>
        <dbReference type="Proteomes" id="UP001380953"/>
    </source>
</evidence>
<reference evidence="1" key="1">
    <citation type="submission" date="2024-03" db="EMBL/GenBank/DDBJ databases">
        <title>Whole genome sequecning of epiphytes from Marcgravia umbellata leaves.</title>
        <authorList>
            <person name="Kumar G."/>
            <person name="Savka M.A."/>
        </authorList>
    </citation>
    <scope>NUCLEOTIDE SEQUENCE</scope>
    <source>
        <strain evidence="1">RIT_BL5</strain>
    </source>
</reference>
<dbReference type="Proteomes" id="UP001380953">
    <property type="component" value="Unassembled WGS sequence"/>
</dbReference>
<sequence>MKNRRDPIKVGIGASFLSLMLILGGCGSNASEVATAPASTTDPNTQAASTTEAVTTQAEKLKVETSFYPMYEFARHVGGDLADVELLVPAGTEPHDWEPTPQDIAKIEEADLLIYNGAGMESWVDQVLDASANGDLVAVEASQGIDIMEGSEEEEHDHEHDEAATEEHDHDHEHEEEAGHAHSHDHGGLDPHVWLSPALAIEEVRSIEAAFVEKDPAHADQYKSNADAYIAELEKLDTEFKDGLSGTKRTDFVTQHTAFGYLAREYGLTQVPIAGLSPEQEPSAQEMAEIVEFAKEHDVKTIFFETLVSSKVAEAIASEIGAKTAVLNPLEGLTDEEIAAGEDYLSIMRANLKALQAALNE</sequence>
<gene>
    <name evidence="1" type="ORF">WKI47_19065</name>
</gene>
<dbReference type="EMBL" id="JBBKAR010000048">
    <property type="protein sequence ID" value="MEJ8306005.1"/>
    <property type="molecule type" value="Genomic_DNA"/>
</dbReference>
<organism evidence="1 2">
    <name type="scientific">Saccharibacillus sacchari</name>
    <dbReference type="NCBI Taxonomy" id="456493"/>
    <lineage>
        <taxon>Bacteria</taxon>
        <taxon>Bacillati</taxon>
        <taxon>Bacillota</taxon>
        <taxon>Bacilli</taxon>
        <taxon>Bacillales</taxon>
        <taxon>Paenibacillaceae</taxon>
        <taxon>Saccharibacillus</taxon>
    </lineage>
</organism>
<evidence type="ECO:0000313" key="1">
    <source>
        <dbReference type="EMBL" id="MEJ8306005.1"/>
    </source>
</evidence>
<name>A0ACC6PG94_9BACL</name>
<proteinExistence type="predicted"/>
<keyword evidence="2" id="KW-1185">Reference proteome</keyword>
<comment type="caution">
    <text evidence="1">The sequence shown here is derived from an EMBL/GenBank/DDBJ whole genome shotgun (WGS) entry which is preliminary data.</text>
</comment>
<accession>A0ACC6PG94</accession>